<evidence type="ECO:0000313" key="2">
    <source>
        <dbReference type="Proteomes" id="UP000601435"/>
    </source>
</evidence>
<evidence type="ECO:0000313" key="1">
    <source>
        <dbReference type="EMBL" id="CAE7514052.1"/>
    </source>
</evidence>
<name>A0A812T7J2_9DINO</name>
<reference evidence="1" key="1">
    <citation type="submission" date="2021-02" db="EMBL/GenBank/DDBJ databases">
        <authorList>
            <person name="Dougan E. K."/>
            <person name="Rhodes N."/>
            <person name="Thang M."/>
            <person name="Chan C."/>
        </authorList>
    </citation>
    <scope>NUCLEOTIDE SEQUENCE</scope>
</reference>
<sequence length="239" mass="25729">MVAFNTAMSCSENVETWTRCLHLLHELQEARAPSDQKSYRSPIRMAGHGLCWELAATLHVHMVRCRIPDPDASALSAAAWAAEAAEAAATVARLCPAWQIKATTVAKDRQGPGLIDKAKSDSVMVRRPGKAPAESVVGCPGWCVAFPDMDSHRRAVLGASWATPTLELPGMVPLVWKAPRMSTQPPAVAWAPLQQLSTSQRPTHRWPHHVVTLGEAACGMSGYDDCAATDICVHNLAAP</sequence>
<proteinExistence type="predicted"/>
<dbReference type="Proteomes" id="UP000601435">
    <property type="component" value="Unassembled WGS sequence"/>
</dbReference>
<comment type="caution">
    <text evidence="1">The sequence shown here is derived from an EMBL/GenBank/DDBJ whole genome shotgun (WGS) entry which is preliminary data.</text>
</comment>
<keyword evidence="2" id="KW-1185">Reference proteome</keyword>
<accession>A0A812T7J2</accession>
<gene>
    <name evidence="1" type="primary">pol</name>
    <name evidence="1" type="ORF">SNEC2469_LOCUS14690</name>
</gene>
<dbReference type="AlphaFoldDB" id="A0A812T7J2"/>
<dbReference type="OrthoDB" id="411430at2759"/>
<protein>
    <submittedName>
        <fullName evidence="1">Pol protein</fullName>
    </submittedName>
</protein>
<dbReference type="EMBL" id="CAJNJA010023631">
    <property type="protein sequence ID" value="CAE7514052.1"/>
    <property type="molecule type" value="Genomic_DNA"/>
</dbReference>
<organism evidence="1 2">
    <name type="scientific">Symbiodinium necroappetens</name>
    <dbReference type="NCBI Taxonomy" id="1628268"/>
    <lineage>
        <taxon>Eukaryota</taxon>
        <taxon>Sar</taxon>
        <taxon>Alveolata</taxon>
        <taxon>Dinophyceae</taxon>
        <taxon>Suessiales</taxon>
        <taxon>Symbiodiniaceae</taxon>
        <taxon>Symbiodinium</taxon>
    </lineage>
</organism>